<dbReference type="PROSITE" id="PS51257">
    <property type="entry name" value="PROKAR_LIPOPROTEIN"/>
    <property type="match status" value="1"/>
</dbReference>
<proteinExistence type="predicted"/>
<dbReference type="GeneID" id="66823206"/>
<comment type="caution">
    <text evidence="2">The sequence shown here is derived from an EMBL/GenBank/DDBJ whole genome shotgun (WGS) entry which is preliminary data.</text>
</comment>
<sequence length="64" mass="6484">MRYVAVAVCCLGLAGCAGSSPDTACQVLDPPPVLGPTAEHDQRVEMQATGDPTVAQGGLQDCPD</sequence>
<evidence type="ECO:0000256" key="1">
    <source>
        <dbReference type="SAM" id="SignalP"/>
    </source>
</evidence>
<dbReference type="EMBL" id="JAAMRD010000016">
    <property type="protein sequence ID" value="MBA1306300.1"/>
    <property type="molecule type" value="Genomic_DNA"/>
</dbReference>
<evidence type="ECO:0000313" key="2">
    <source>
        <dbReference type="EMBL" id="MBA1306300.1"/>
    </source>
</evidence>
<dbReference type="RefSeq" id="WP_014597977.1">
    <property type="nucleotide sequence ID" value="NZ_AP024722.1"/>
</dbReference>
<accession>A0A137YF21</accession>
<reference evidence="2" key="1">
    <citation type="submission" date="2020-02" db="EMBL/GenBank/DDBJ databases">
        <title>Synteny-based analysis reveals conserved mechanism for high triclosan tolerance in Pseudomonas, as well as instances of horizontal transfer.</title>
        <authorList>
            <person name="Mcfarland A.G."/>
            <person name="Bertucci H.K."/>
            <person name="Litmann E."/>
            <person name="Shen J."/>
            <person name="Huttenhower C."/>
            <person name="Hartmann E.M."/>
        </authorList>
    </citation>
    <scope>NUCLEOTIDE SEQUENCE</scope>
    <source>
        <strain evidence="2">109A1</strain>
    </source>
</reference>
<feature type="chain" id="PRO_5015050556" description="Secreted protein" evidence="1">
    <location>
        <begin position="25"/>
        <end position="64"/>
    </location>
</feature>
<dbReference type="Proteomes" id="UP001138621">
    <property type="component" value="Unassembled WGS sequence"/>
</dbReference>
<feature type="signal peptide" evidence="1">
    <location>
        <begin position="1"/>
        <end position="24"/>
    </location>
</feature>
<keyword evidence="1" id="KW-0732">Signal</keyword>
<dbReference type="AlphaFoldDB" id="A0A137YF21"/>
<name>A0A137YF21_STUST</name>
<gene>
    <name evidence="2" type="ORF">G7024_18050</name>
</gene>
<evidence type="ECO:0000313" key="3">
    <source>
        <dbReference type="Proteomes" id="UP001138621"/>
    </source>
</evidence>
<evidence type="ECO:0008006" key="4">
    <source>
        <dbReference type="Google" id="ProtNLM"/>
    </source>
</evidence>
<organism evidence="2 3">
    <name type="scientific">Stutzerimonas stutzeri</name>
    <name type="common">Pseudomonas stutzeri</name>
    <dbReference type="NCBI Taxonomy" id="316"/>
    <lineage>
        <taxon>Bacteria</taxon>
        <taxon>Pseudomonadati</taxon>
        <taxon>Pseudomonadota</taxon>
        <taxon>Gammaproteobacteria</taxon>
        <taxon>Pseudomonadales</taxon>
        <taxon>Pseudomonadaceae</taxon>
        <taxon>Stutzerimonas</taxon>
    </lineage>
</organism>
<protein>
    <recommendedName>
        <fullName evidence="4">Secreted protein</fullName>
    </recommendedName>
</protein>